<dbReference type="Proteomes" id="UP001219355">
    <property type="component" value="Chromosome 1"/>
</dbReference>
<protein>
    <submittedName>
        <fullName evidence="1">Uncharacterized protein</fullName>
    </submittedName>
</protein>
<proteinExistence type="predicted"/>
<gene>
    <name evidence="1" type="ORF">PRK78_000711</name>
</gene>
<sequence>MSRSPRTKAAGWERGGYITPYSVTQHLVPQDATLKVSPDAANLDGSSSLGHPLNDAESRSSRRRGFWARLRRSRSEVGRVEEEVFSIPNKTTPRHAVVGAKLVWDSEQRIWLFANERGLPTDTSQPCRSECCGSSIFPSLKSRPTNSYTEEDLLFAQLPGHYALSNIYNCINHEQTLPAYDPVEHADDVGRMTSPDGQWTLIARRFV</sequence>
<organism evidence="1 2">
    <name type="scientific">Emydomyces testavorans</name>
    <dbReference type="NCBI Taxonomy" id="2070801"/>
    <lineage>
        <taxon>Eukaryota</taxon>
        <taxon>Fungi</taxon>
        <taxon>Dikarya</taxon>
        <taxon>Ascomycota</taxon>
        <taxon>Pezizomycotina</taxon>
        <taxon>Eurotiomycetes</taxon>
        <taxon>Eurotiomycetidae</taxon>
        <taxon>Onygenales</taxon>
        <taxon>Nannizziopsiaceae</taxon>
        <taxon>Emydomyces</taxon>
    </lineage>
</organism>
<evidence type="ECO:0000313" key="1">
    <source>
        <dbReference type="EMBL" id="WEW55282.1"/>
    </source>
</evidence>
<keyword evidence="2" id="KW-1185">Reference proteome</keyword>
<reference evidence="1" key="1">
    <citation type="submission" date="2023-03" db="EMBL/GenBank/DDBJ databases">
        <title>Emydomyces testavorans Genome Sequence.</title>
        <authorList>
            <person name="Hoyer L."/>
        </authorList>
    </citation>
    <scope>NUCLEOTIDE SEQUENCE</scope>
    <source>
        <strain evidence="1">16-2883</strain>
    </source>
</reference>
<dbReference type="AlphaFoldDB" id="A0AAF0DD05"/>
<evidence type="ECO:0000313" key="2">
    <source>
        <dbReference type="Proteomes" id="UP001219355"/>
    </source>
</evidence>
<name>A0AAF0DD05_9EURO</name>
<accession>A0AAF0DD05</accession>
<dbReference type="EMBL" id="CP120627">
    <property type="protein sequence ID" value="WEW55282.1"/>
    <property type="molecule type" value="Genomic_DNA"/>
</dbReference>